<organism evidence="1 2">
    <name type="scientific">Klebsiella pneumoniae</name>
    <dbReference type="NCBI Taxonomy" id="573"/>
    <lineage>
        <taxon>Bacteria</taxon>
        <taxon>Pseudomonadati</taxon>
        <taxon>Pseudomonadota</taxon>
        <taxon>Gammaproteobacteria</taxon>
        <taxon>Enterobacterales</taxon>
        <taxon>Enterobacteriaceae</taxon>
        <taxon>Klebsiella/Raoultella group</taxon>
        <taxon>Klebsiella</taxon>
        <taxon>Klebsiella pneumoniae complex</taxon>
    </lineage>
</organism>
<gene>
    <name evidence="1" type="ORF">Q6294_32150</name>
</gene>
<dbReference type="Proteomes" id="UP001244490">
    <property type="component" value="Unassembled WGS sequence"/>
</dbReference>
<dbReference type="AlphaFoldDB" id="A0AAW8AQ49"/>
<dbReference type="InterPro" id="IPR036086">
    <property type="entry name" value="ParB/Sulfiredoxin_sf"/>
</dbReference>
<reference evidence="1" key="1">
    <citation type="submission" date="2023-07" db="EMBL/GenBank/DDBJ databases">
        <authorList>
            <person name="Peng Z."/>
        </authorList>
    </citation>
    <scope>NUCLEOTIDE SEQUENCE</scope>
    <source>
        <strain evidence="1">KP219</strain>
    </source>
</reference>
<evidence type="ECO:0000313" key="1">
    <source>
        <dbReference type="EMBL" id="MDP0971597.1"/>
    </source>
</evidence>
<feature type="non-terminal residue" evidence="1">
    <location>
        <position position="84"/>
    </location>
</feature>
<feature type="non-terminal residue" evidence="1">
    <location>
        <position position="1"/>
    </location>
</feature>
<dbReference type="EMBL" id="JAUUIA010000961">
    <property type="protein sequence ID" value="MDP0971597.1"/>
    <property type="molecule type" value="Genomic_DNA"/>
</dbReference>
<dbReference type="SUPFAM" id="SSF110849">
    <property type="entry name" value="ParB/Sulfiredoxin"/>
    <property type="match status" value="1"/>
</dbReference>
<name>A0AAW8AQ49_KLEPN</name>
<accession>A0AAW8AQ49</accession>
<sequence>GHGRREAALLAGLKSVPVIVRDDLSEEEVKAKRLEDNRLASIDYDAIKLQKELESLVLGDVEVFGFDERELNVLVGSMTEEMDT</sequence>
<comment type="caution">
    <text evidence="1">The sequence shown here is derived from an EMBL/GenBank/DDBJ whole genome shotgun (WGS) entry which is preliminary data.</text>
</comment>
<dbReference type="RefSeq" id="WP_336624226.1">
    <property type="nucleotide sequence ID" value="NZ_JAUUIA010000961.1"/>
</dbReference>
<evidence type="ECO:0000313" key="2">
    <source>
        <dbReference type="Proteomes" id="UP001244490"/>
    </source>
</evidence>
<protein>
    <submittedName>
        <fullName evidence="1">Chromosome partitioning protein ParB</fullName>
    </submittedName>
</protein>
<proteinExistence type="predicted"/>